<comment type="catalytic activity">
    <reaction evidence="13">
        <text>a triacylglycerol + H2O = a diacylglycerol + a fatty acid + H(+)</text>
        <dbReference type="Rhea" id="RHEA:12044"/>
        <dbReference type="ChEBI" id="CHEBI:15377"/>
        <dbReference type="ChEBI" id="CHEBI:15378"/>
        <dbReference type="ChEBI" id="CHEBI:17855"/>
        <dbReference type="ChEBI" id="CHEBI:18035"/>
        <dbReference type="ChEBI" id="CHEBI:28868"/>
        <dbReference type="EC" id="3.1.1.3"/>
    </reaction>
    <physiologicalReaction direction="left-to-right" evidence="13">
        <dbReference type="Rhea" id="RHEA:12045"/>
    </physiologicalReaction>
</comment>
<comment type="function">
    <text evidence="20">Calcium-independent membrane-associated phospholipase that catalyzes complete diacylation of phospholipids by hydrolyzing both sn-1 and sn-2 fatty acyl chains attached to the glycerol backbone (phospholipase B activity). Has dual phospholipase and lysophospholipase activities toward diacylphospholipids. Preferentially cleaves sn-2 ester bonds over sn-1 bonds. Acts as a lipase toward glycerolipid substrates. Hydrolyzes fatty acyl chains of diacylglycerols with preference for the sn-2 position and of triacylglycerols with not positional selectivity. May also hydrolyze long chain retinyl esters such as retinyl palmitate. May contribute to digestion of dietary phospholipids, glycerolipids and retinoids, facilitating lipid absorption at the brush border.</text>
</comment>
<evidence type="ECO:0000256" key="29">
    <source>
        <dbReference type="ARBA" id="ARBA00048227"/>
    </source>
</evidence>
<evidence type="ECO:0000256" key="18">
    <source>
        <dbReference type="ARBA" id="ARBA00031485"/>
    </source>
</evidence>
<evidence type="ECO:0000256" key="1">
    <source>
        <dbReference type="ARBA" id="ARBA00004247"/>
    </source>
</evidence>
<comment type="catalytic activity">
    <reaction evidence="29">
        <text>1,2-dihexadecanoyl-sn-glycero-3-phosphocholine + H2O = 1-hexadecanoyl-sn-glycero-3-phosphocholine + hexadecanoate + H(+)</text>
        <dbReference type="Rhea" id="RHEA:41223"/>
        <dbReference type="ChEBI" id="CHEBI:7896"/>
        <dbReference type="ChEBI" id="CHEBI:15377"/>
        <dbReference type="ChEBI" id="CHEBI:15378"/>
        <dbReference type="ChEBI" id="CHEBI:72998"/>
        <dbReference type="ChEBI" id="CHEBI:72999"/>
    </reaction>
    <physiologicalReaction direction="left-to-right" evidence="29">
        <dbReference type="Rhea" id="RHEA:41224"/>
    </physiologicalReaction>
</comment>
<comment type="catalytic activity">
    <reaction evidence="36">
        <text>1-hexadecanoyl-2-(9Z-octadecenoyl)-sn-glycero-3-phosphocholine + H2O = 1-hexadecanoyl-sn-glycero-3-phosphocholine + (9Z)-octadecenoate + H(+)</text>
        <dbReference type="Rhea" id="RHEA:38779"/>
        <dbReference type="ChEBI" id="CHEBI:15377"/>
        <dbReference type="ChEBI" id="CHEBI:15378"/>
        <dbReference type="ChEBI" id="CHEBI:30823"/>
        <dbReference type="ChEBI" id="CHEBI:72998"/>
        <dbReference type="ChEBI" id="CHEBI:73001"/>
    </reaction>
    <physiologicalReaction direction="left-to-right" evidence="36">
        <dbReference type="Rhea" id="RHEA:38780"/>
    </physiologicalReaction>
</comment>
<evidence type="ECO:0000256" key="35">
    <source>
        <dbReference type="ARBA" id="ARBA00048656"/>
    </source>
</evidence>
<evidence type="ECO:0000256" key="33">
    <source>
        <dbReference type="ARBA" id="ARBA00048454"/>
    </source>
</evidence>
<comment type="catalytic activity">
    <reaction evidence="27">
        <text>a 1-O-alkyl-2-acyl-sn-glycero-3-phosphocholine + H2O = a 1-O-alkyl-sn-glycero-3-phosphocholine + a fatty acid + H(+)</text>
        <dbReference type="Rhea" id="RHEA:36231"/>
        <dbReference type="ChEBI" id="CHEBI:15377"/>
        <dbReference type="ChEBI" id="CHEBI:15378"/>
        <dbReference type="ChEBI" id="CHEBI:28868"/>
        <dbReference type="ChEBI" id="CHEBI:30909"/>
        <dbReference type="ChEBI" id="CHEBI:36702"/>
        <dbReference type="EC" id="3.1.1.4"/>
    </reaction>
    <physiologicalReaction direction="left-to-right" evidence="27">
        <dbReference type="Rhea" id="RHEA:36232"/>
    </physiologicalReaction>
</comment>
<gene>
    <name evidence="44" type="ORF">CLODIP_2_CD15832</name>
</gene>
<evidence type="ECO:0000256" key="12">
    <source>
        <dbReference type="ARBA" id="ARBA00023180"/>
    </source>
</evidence>
<evidence type="ECO:0000256" key="28">
    <source>
        <dbReference type="ARBA" id="ARBA00048058"/>
    </source>
</evidence>
<keyword evidence="5" id="KW-0812">Transmembrane</keyword>
<comment type="similarity">
    <text evidence="2">Belongs to the 'GDSL' lipolytic enzyme family. Phospholipase B1 subfamily.</text>
</comment>
<dbReference type="AlphaFoldDB" id="A0A8S1C063"/>
<evidence type="ECO:0000256" key="40">
    <source>
        <dbReference type="ARBA" id="ARBA00049363"/>
    </source>
</evidence>
<dbReference type="GO" id="GO:0004622">
    <property type="term" value="F:phosphatidylcholine lysophospholipase activity"/>
    <property type="evidence" value="ECO:0007669"/>
    <property type="project" value="UniProtKB-EC"/>
</dbReference>
<comment type="catalytic activity">
    <reaction evidence="37">
        <text>1,3-dihexadecanoyl-2-(9Z-octadecenoyl)glycerol + H2O = 1,3-dihexadecanoylglycerol + (9Z)-octadecenoate + H(+)</text>
        <dbReference type="Rhea" id="RHEA:40983"/>
        <dbReference type="ChEBI" id="CHEBI:15377"/>
        <dbReference type="ChEBI" id="CHEBI:15378"/>
        <dbReference type="ChEBI" id="CHEBI:30823"/>
        <dbReference type="ChEBI" id="CHEBI:75688"/>
        <dbReference type="ChEBI" id="CHEBI:77619"/>
    </reaction>
    <physiologicalReaction direction="left-to-right" evidence="37">
        <dbReference type="Rhea" id="RHEA:40984"/>
    </physiologicalReaction>
</comment>
<accession>A0A8S1C063</accession>
<evidence type="ECO:0000256" key="25">
    <source>
        <dbReference type="ARBA" id="ARBA00048011"/>
    </source>
</evidence>
<dbReference type="InterPro" id="IPR036514">
    <property type="entry name" value="SGNH_hydro_sf"/>
</dbReference>
<dbReference type="Proteomes" id="UP000494165">
    <property type="component" value="Unassembled WGS sequence"/>
</dbReference>
<dbReference type="GO" id="GO:0016324">
    <property type="term" value="C:apical plasma membrane"/>
    <property type="evidence" value="ECO:0007669"/>
    <property type="project" value="UniProtKB-SubCell"/>
</dbReference>
<evidence type="ECO:0000313" key="45">
    <source>
        <dbReference type="Proteomes" id="UP000494165"/>
    </source>
</evidence>
<feature type="signal peptide" evidence="43">
    <location>
        <begin position="1"/>
        <end position="16"/>
    </location>
</feature>
<evidence type="ECO:0000256" key="5">
    <source>
        <dbReference type="ARBA" id="ARBA00022692"/>
    </source>
</evidence>
<evidence type="ECO:0000256" key="20">
    <source>
        <dbReference type="ARBA" id="ARBA00045916"/>
    </source>
</evidence>
<evidence type="ECO:0000256" key="17">
    <source>
        <dbReference type="ARBA" id="ARBA00031182"/>
    </source>
</evidence>
<dbReference type="Pfam" id="PF00657">
    <property type="entry name" value="Lipase_GDSL"/>
    <property type="match status" value="1"/>
</dbReference>
<comment type="catalytic activity">
    <reaction evidence="35">
        <text>1-hexadecanoyl-sn-glycero-3-phosphocholine + H2O = sn-glycerol 3-phosphocholine + hexadecanoate + H(+)</text>
        <dbReference type="Rhea" id="RHEA:40435"/>
        <dbReference type="ChEBI" id="CHEBI:7896"/>
        <dbReference type="ChEBI" id="CHEBI:15377"/>
        <dbReference type="ChEBI" id="CHEBI:15378"/>
        <dbReference type="ChEBI" id="CHEBI:16870"/>
        <dbReference type="ChEBI" id="CHEBI:72998"/>
    </reaction>
    <physiologicalReaction direction="left-to-right" evidence="35">
        <dbReference type="Rhea" id="RHEA:40436"/>
    </physiologicalReaction>
</comment>
<comment type="catalytic activity">
    <reaction evidence="22">
        <text>1,3-dihexadecanoyl-2-(9Z-octadecenoyl)glycerol + H2O = 1-hexadecanoyl-2-(9Z-octadecenoyl)-glycerol + hexadecanoate + H(+)</text>
        <dbReference type="Rhea" id="RHEA:40979"/>
        <dbReference type="ChEBI" id="CHEBI:7896"/>
        <dbReference type="ChEBI" id="CHEBI:15377"/>
        <dbReference type="ChEBI" id="CHEBI:15378"/>
        <dbReference type="ChEBI" id="CHEBI:75585"/>
        <dbReference type="ChEBI" id="CHEBI:75688"/>
    </reaction>
    <physiologicalReaction direction="left-to-right" evidence="22">
        <dbReference type="Rhea" id="RHEA:40980"/>
    </physiologicalReaction>
</comment>
<dbReference type="InterPro" id="IPR001087">
    <property type="entry name" value="GDSL"/>
</dbReference>
<evidence type="ECO:0000256" key="27">
    <source>
        <dbReference type="ARBA" id="ARBA00048049"/>
    </source>
</evidence>
<dbReference type="GO" id="GO:0004806">
    <property type="term" value="F:triacylglycerol lipase activity"/>
    <property type="evidence" value="ECO:0007669"/>
    <property type="project" value="UniProtKB-EC"/>
</dbReference>
<keyword evidence="12" id="KW-0325">Glycoprotein</keyword>
<keyword evidence="11" id="KW-0472">Membrane</keyword>
<evidence type="ECO:0000256" key="16">
    <source>
        <dbReference type="ARBA" id="ARBA00029723"/>
    </source>
</evidence>
<evidence type="ECO:0000256" key="13">
    <source>
        <dbReference type="ARBA" id="ARBA00023369"/>
    </source>
</evidence>
<evidence type="ECO:0000256" key="42">
    <source>
        <dbReference type="ARBA" id="ARBA00049461"/>
    </source>
</evidence>
<evidence type="ECO:0000256" key="10">
    <source>
        <dbReference type="ARBA" id="ARBA00023098"/>
    </source>
</evidence>
<comment type="catalytic activity">
    <reaction evidence="40">
        <text>1,2-dihexadecanoyl-sn-glycero-3-phosphocholine + 2 H2O = sn-glycerol 3-phosphocholine + 2 hexadecanoate + 2 H(+)</text>
        <dbReference type="Rhea" id="RHEA:40975"/>
        <dbReference type="ChEBI" id="CHEBI:7896"/>
        <dbReference type="ChEBI" id="CHEBI:15377"/>
        <dbReference type="ChEBI" id="CHEBI:15378"/>
        <dbReference type="ChEBI" id="CHEBI:16870"/>
        <dbReference type="ChEBI" id="CHEBI:72999"/>
    </reaction>
    <physiologicalReaction direction="left-to-right" evidence="40">
        <dbReference type="Rhea" id="RHEA:40976"/>
    </physiologicalReaction>
</comment>
<evidence type="ECO:0000256" key="9">
    <source>
        <dbReference type="ARBA" id="ARBA00022989"/>
    </source>
</evidence>
<dbReference type="EMBL" id="CADEPI010000006">
    <property type="protein sequence ID" value="CAB3361449.1"/>
    <property type="molecule type" value="Genomic_DNA"/>
</dbReference>
<keyword evidence="6 43" id="KW-0732">Signal</keyword>
<comment type="catalytic activity">
    <reaction evidence="15">
        <text>a 1,2-diacyl-sn-glycero-3-phosphocholine + H2O = a 1-acyl-sn-glycero-3-phosphocholine + a fatty acid + H(+)</text>
        <dbReference type="Rhea" id="RHEA:15801"/>
        <dbReference type="ChEBI" id="CHEBI:15377"/>
        <dbReference type="ChEBI" id="CHEBI:15378"/>
        <dbReference type="ChEBI" id="CHEBI:28868"/>
        <dbReference type="ChEBI" id="CHEBI:57643"/>
        <dbReference type="ChEBI" id="CHEBI:58168"/>
        <dbReference type="EC" id="3.1.1.4"/>
    </reaction>
    <physiologicalReaction direction="left-to-right" evidence="15">
        <dbReference type="Rhea" id="RHEA:15802"/>
    </physiologicalReaction>
</comment>
<evidence type="ECO:0000256" key="32">
    <source>
        <dbReference type="ARBA" id="ARBA00048386"/>
    </source>
</evidence>
<evidence type="ECO:0000256" key="26">
    <source>
        <dbReference type="ARBA" id="ARBA00048015"/>
    </source>
</evidence>
<evidence type="ECO:0000256" key="2">
    <source>
        <dbReference type="ARBA" id="ARBA00009979"/>
    </source>
</evidence>
<dbReference type="Gene3D" id="3.40.50.1110">
    <property type="entry name" value="SGNH hydrolase"/>
    <property type="match status" value="1"/>
</dbReference>
<dbReference type="PANTHER" id="PTHR21325">
    <property type="entry name" value="PHOSPHOLIPASE B, PLB1"/>
    <property type="match status" value="1"/>
</dbReference>
<evidence type="ECO:0000256" key="14">
    <source>
        <dbReference type="ARBA" id="ARBA00023408"/>
    </source>
</evidence>
<evidence type="ECO:0000256" key="39">
    <source>
        <dbReference type="ARBA" id="ARBA00048939"/>
    </source>
</evidence>
<evidence type="ECO:0000256" key="41">
    <source>
        <dbReference type="ARBA" id="ARBA00049372"/>
    </source>
</evidence>
<evidence type="ECO:0000256" key="30">
    <source>
        <dbReference type="ARBA" id="ARBA00048362"/>
    </source>
</evidence>
<evidence type="ECO:0000313" key="44">
    <source>
        <dbReference type="EMBL" id="CAB3361449.1"/>
    </source>
</evidence>
<comment type="catalytic activity">
    <reaction evidence="28">
        <text>1,2-di-(9Z-octadecenoyl)-sn-glycero-3-phosphocholine + H2O = 1-(9Z-octadecenoyl)-sn-glycero-3-phosphocholine + (9Z)-octadecenoate + H(+)</text>
        <dbReference type="Rhea" id="RHEA:40923"/>
        <dbReference type="ChEBI" id="CHEBI:15377"/>
        <dbReference type="ChEBI" id="CHEBI:15378"/>
        <dbReference type="ChEBI" id="CHEBI:28610"/>
        <dbReference type="ChEBI" id="CHEBI:30823"/>
        <dbReference type="ChEBI" id="CHEBI:74669"/>
    </reaction>
    <physiologicalReaction direction="left-to-right" evidence="28">
        <dbReference type="Rhea" id="RHEA:40924"/>
    </physiologicalReaction>
</comment>
<dbReference type="GO" id="GO:0004623">
    <property type="term" value="F:phospholipase A2 activity"/>
    <property type="evidence" value="ECO:0007669"/>
    <property type="project" value="UniProtKB-EC"/>
</dbReference>
<dbReference type="InterPro" id="IPR038885">
    <property type="entry name" value="PLB1"/>
</dbReference>
<evidence type="ECO:0000256" key="22">
    <source>
        <dbReference type="ARBA" id="ARBA00047363"/>
    </source>
</evidence>
<comment type="catalytic activity">
    <reaction evidence="23">
        <text>1-(9Z-octadecenoyl)-glycerol + H2O = glycerol + (9Z)-octadecenoate + H(+)</text>
        <dbReference type="Rhea" id="RHEA:38487"/>
        <dbReference type="ChEBI" id="CHEBI:15377"/>
        <dbReference type="ChEBI" id="CHEBI:15378"/>
        <dbReference type="ChEBI" id="CHEBI:17754"/>
        <dbReference type="ChEBI" id="CHEBI:30823"/>
        <dbReference type="ChEBI" id="CHEBI:75342"/>
    </reaction>
    <physiologicalReaction direction="left-to-right" evidence="23">
        <dbReference type="Rhea" id="RHEA:38488"/>
    </physiologicalReaction>
</comment>
<dbReference type="OrthoDB" id="10265800at2759"/>
<evidence type="ECO:0000256" key="19">
    <source>
        <dbReference type="ARBA" id="ARBA00033022"/>
    </source>
</evidence>
<evidence type="ECO:0000256" key="6">
    <source>
        <dbReference type="ARBA" id="ARBA00022729"/>
    </source>
</evidence>
<evidence type="ECO:0000256" key="38">
    <source>
        <dbReference type="ARBA" id="ARBA00048872"/>
    </source>
</evidence>
<dbReference type="CDD" id="cd01824">
    <property type="entry name" value="Phospholipase_B_like"/>
    <property type="match status" value="1"/>
</dbReference>
<keyword evidence="8" id="KW-0378">Hydrolase</keyword>
<comment type="catalytic activity">
    <reaction evidence="34">
        <text>1-hexadecanoyl-2-(9Z-octadecenoyl)-sn-glycero-3-phosphoethanolamine + H2O = 1-hexadecanoyl-sn-glycero-3-phosphoethanolamine + (9Z)-octadecenoate + H(+)</text>
        <dbReference type="Rhea" id="RHEA:40911"/>
        <dbReference type="ChEBI" id="CHEBI:15377"/>
        <dbReference type="ChEBI" id="CHEBI:15378"/>
        <dbReference type="ChEBI" id="CHEBI:30823"/>
        <dbReference type="ChEBI" id="CHEBI:73004"/>
        <dbReference type="ChEBI" id="CHEBI:73007"/>
    </reaction>
    <physiologicalReaction direction="left-to-right" evidence="34">
        <dbReference type="Rhea" id="RHEA:40912"/>
    </physiologicalReaction>
</comment>
<comment type="catalytic activity">
    <reaction evidence="24">
        <text>1-hexadecanoyl-2-(9Z)-octadecenoyl-3-octadecanoyl-sn-glycerol + H2O = 1-hexadecanoyl-2-(9Z-octadecenoyl)-sn-glycerol + octadecanoate + H(+)</text>
        <dbReference type="Rhea" id="RHEA:41111"/>
        <dbReference type="ChEBI" id="CHEBI:15377"/>
        <dbReference type="ChEBI" id="CHEBI:15378"/>
        <dbReference type="ChEBI" id="CHEBI:25629"/>
        <dbReference type="ChEBI" id="CHEBI:75466"/>
        <dbReference type="ChEBI" id="CHEBI:77623"/>
    </reaction>
    <physiologicalReaction direction="left-to-right" evidence="24">
        <dbReference type="Rhea" id="RHEA:41112"/>
    </physiologicalReaction>
</comment>
<comment type="catalytic activity">
    <reaction evidence="33">
        <text>a 1-acyl-sn-glycero-3-phosphocholine + H2O = sn-glycerol 3-phosphocholine + a fatty acid + H(+)</text>
        <dbReference type="Rhea" id="RHEA:15177"/>
        <dbReference type="ChEBI" id="CHEBI:15377"/>
        <dbReference type="ChEBI" id="CHEBI:15378"/>
        <dbReference type="ChEBI" id="CHEBI:16870"/>
        <dbReference type="ChEBI" id="CHEBI:28868"/>
        <dbReference type="ChEBI" id="CHEBI:58168"/>
        <dbReference type="EC" id="3.1.1.5"/>
    </reaction>
    <physiologicalReaction direction="left-to-right" evidence="33">
        <dbReference type="Rhea" id="RHEA:15178"/>
    </physiologicalReaction>
</comment>
<evidence type="ECO:0000256" key="21">
    <source>
        <dbReference type="ARBA" id="ARBA00047324"/>
    </source>
</evidence>
<comment type="catalytic activity">
    <reaction evidence="42">
        <text>2-(9Z-octadecenoyl)-glycerol + H2O = glycerol + (9Z)-octadecenoate + H(+)</text>
        <dbReference type="Rhea" id="RHEA:38491"/>
        <dbReference type="ChEBI" id="CHEBI:15377"/>
        <dbReference type="ChEBI" id="CHEBI:15378"/>
        <dbReference type="ChEBI" id="CHEBI:17754"/>
        <dbReference type="ChEBI" id="CHEBI:30823"/>
        <dbReference type="ChEBI" id="CHEBI:73990"/>
    </reaction>
    <physiologicalReaction direction="left-to-right" evidence="42">
        <dbReference type="Rhea" id="RHEA:38492"/>
    </physiologicalReaction>
</comment>
<comment type="catalytic activity">
    <reaction evidence="30">
        <text>1-hexadecanoyl-2-(9Z,12Z-octadecadienoyl)-sn-glycero-3-phosphocholine + H2O = 2-(9Z,12Z-octadecadienoyl)-sn-glycero-3-phosphocholine + hexadecanoate + H(+)</text>
        <dbReference type="Rhea" id="RHEA:40971"/>
        <dbReference type="ChEBI" id="CHEBI:7896"/>
        <dbReference type="ChEBI" id="CHEBI:15377"/>
        <dbReference type="ChEBI" id="CHEBI:15378"/>
        <dbReference type="ChEBI" id="CHEBI:73002"/>
        <dbReference type="ChEBI" id="CHEBI:76084"/>
    </reaction>
    <physiologicalReaction direction="left-to-right" evidence="30">
        <dbReference type="Rhea" id="RHEA:40972"/>
    </physiologicalReaction>
</comment>
<proteinExistence type="inferred from homology"/>
<dbReference type="InterPro" id="IPR035547">
    <property type="entry name" value="Phospholipase_B"/>
</dbReference>
<evidence type="ECO:0000256" key="23">
    <source>
        <dbReference type="ARBA" id="ARBA00047438"/>
    </source>
</evidence>
<evidence type="ECO:0000256" key="24">
    <source>
        <dbReference type="ARBA" id="ARBA00047459"/>
    </source>
</evidence>
<comment type="catalytic activity">
    <reaction evidence="41">
        <text>1,3-di-(9Z-octadecenoyl)-glycerol + H2O = 1-(9Z-octadecenoyl)-glycerol + (9Z)-octadecenoate + H(+)</text>
        <dbReference type="Rhea" id="RHEA:39939"/>
        <dbReference type="ChEBI" id="CHEBI:15377"/>
        <dbReference type="ChEBI" id="CHEBI:15378"/>
        <dbReference type="ChEBI" id="CHEBI:30823"/>
        <dbReference type="ChEBI" id="CHEBI:75342"/>
        <dbReference type="ChEBI" id="CHEBI:75735"/>
    </reaction>
    <physiologicalReaction direction="left-to-right" evidence="41">
        <dbReference type="Rhea" id="RHEA:39940"/>
    </physiologicalReaction>
</comment>
<evidence type="ECO:0000256" key="3">
    <source>
        <dbReference type="ARBA" id="ARBA00015133"/>
    </source>
</evidence>
<comment type="catalytic activity">
    <reaction evidence="26">
        <text>1-hexadecanoyl-2-(9Z-octadecenoyl)-sn-glycero-3-phospho-(1'-sn-glycerol) + H2O = 1-hexadecanoyl-sn-glycero-3-phospho-(1'-sn-glycerol) + (9Z)-octadecenoate + H(+)</text>
        <dbReference type="Rhea" id="RHEA:40919"/>
        <dbReference type="ChEBI" id="CHEBI:15377"/>
        <dbReference type="ChEBI" id="CHEBI:15378"/>
        <dbReference type="ChEBI" id="CHEBI:30823"/>
        <dbReference type="ChEBI" id="CHEBI:72841"/>
        <dbReference type="ChEBI" id="CHEBI:75158"/>
    </reaction>
    <physiologicalReaction direction="left-to-right" evidence="26">
        <dbReference type="Rhea" id="RHEA:40920"/>
    </physiologicalReaction>
</comment>
<comment type="caution">
    <text evidence="44">The sequence shown here is derived from an EMBL/GenBank/DDBJ whole genome shotgun (WGS) entry which is preliminary data.</text>
</comment>
<evidence type="ECO:0000256" key="34">
    <source>
        <dbReference type="ARBA" id="ARBA00048613"/>
    </source>
</evidence>
<protein>
    <recommendedName>
        <fullName evidence="3">Phospholipase B1, membrane-associated</fullName>
    </recommendedName>
    <alternativeName>
        <fullName evidence="16">Lysophospholipase</fullName>
    </alternativeName>
    <alternativeName>
        <fullName evidence="17">Phospholipase A2</fullName>
    </alternativeName>
    <alternativeName>
        <fullName evidence="19">Phospholipase B/lipase</fullName>
    </alternativeName>
    <alternativeName>
        <fullName evidence="18">Triacylglycerol lipase</fullName>
    </alternativeName>
</protein>
<organism evidence="44 45">
    <name type="scientific">Cloeon dipterum</name>
    <dbReference type="NCBI Taxonomy" id="197152"/>
    <lineage>
        <taxon>Eukaryota</taxon>
        <taxon>Metazoa</taxon>
        <taxon>Ecdysozoa</taxon>
        <taxon>Arthropoda</taxon>
        <taxon>Hexapoda</taxon>
        <taxon>Insecta</taxon>
        <taxon>Pterygota</taxon>
        <taxon>Palaeoptera</taxon>
        <taxon>Ephemeroptera</taxon>
        <taxon>Pisciforma</taxon>
        <taxon>Baetidae</taxon>
        <taxon>Cloeon</taxon>
    </lineage>
</organism>
<evidence type="ECO:0000256" key="37">
    <source>
        <dbReference type="ARBA" id="ARBA00048869"/>
    </source>
</evidence>
<comment type="catalytic activity">
    <reaction evidence="21">
        <text>1-hexadecanoyl-2-(9Z)-octadecenoyl-3-octadecanoyl-sn-glycerol + H2O = 2-(9Z-octadecenoyl)-3-octadecanoyl-sn-glycerol + hexadecanoate + H(+)</text>
        <dbReference type="Rhea" id="RHEA:41107"/>
        <dbReference type="ChEBI" id="CHEBI:7896"/>
        <dbReference type="ChEBI" id="CHEBI:15377"/>
        <dbReference type="ChEBI" id="CHEBI:15378"/>
        <dbReference type="ChEBI" id="CHEBI:75558"/>
        <dbReference type="ChEBI" id="CHEBI:77623"/>
    </reaction>
    <physiologicalReaction direction="left-to-right" evidence="21">
        <dbReference type="Rhea" id="RHEA:41108"/>
    </physiologicalReaction>
</comment>
<comment type="catalytic activity">
    <reaction evidence="31">
        <text>1-octadecanoyl-2-(9Z,12Z)-octadecadienoyl-sn-glycerol + H2O = 1-octadecanoyl-sn-glycerol + (9Z,12Z)-octadecadienoate + H(+)</text>
        <dbReference type="Rhea" id="RHEA:40927"/>
        <dbReference type="ChEBI" id="CHEBI:15377"/>
        <dbReference type="ChEBI" id="CHEBI:15378"/>
        <dbReference type="ChEBI" id="CHEBI:30245"/>
        <dbReference type="ChEBI" id="CHEBI:75550"/>
        <dbReference type="ChEBI" id="CHEBI:77097"/>
    </reaction>
    <physiologicalReaction direction="left-to-right" evidence="31">
        <dbReference type="Rhea" id="RHEA:40928"/>
    </physiologicalReaction>
</comment>
<keyword evidence="4" id="KW-1003">Cell membrane</keyword>
<keyword evidence="9" id="KW-1133">Transmembrane helix</keyword>
<evidence type="ECO:0000256" key="11">
    <source>
        <dbReference type="ARBA" id="ARBA00023136"/>
    </source>
</evidence>
<comment type="catalytic activity">
    <reaction evidence="14">
        <text>1-hexadecanoyl-2-(9Z,12Z-octadecadienoyl)-sn-glycero-3-phosphocholine + H2O = (9Z,12Z)-octadecadienoate + 1-hexadecanoyl-sn-glycero-3-phosphocholine + H(+)</text>
        <dbReference type="Rhea" id="RHEA:40811"/>
        <dbReference type="ChEBI" id="CHEBI:15377"/>
        <dbReference type="ChEBI" id="CHEBI:15378"/>
        <dbReference type="ChEBI" id="CHEBI:30245"/>
        <dbReference type="ChEBI" id="CHEBI:72998"/>
        <dbReference type="ChEBI" id="CHEBI:73002"/>
    </reaction>
    <physiologicalReaction direction="left-to-right" evidence="14">
        <dbReference type="Rhea" id="RHEA:40812"/>
    </physiologicalReaction>
</comment>
<evidence type="ECO:0000256" key="31">
    <source>
        <dbReference type="ARBA" id="ARBA00048374"/>
    </source>
</evidence>
<feature type="chain" id="PRO_5035776001" description="Phospholipase B1, membrane-associated" evidence="43">
    <location>
        <begin position="17"/>
        <end position="430"/>
    </location>
</feature>
<keyword evidence="10" id="KW-0443">Lipid metabolism</keyword>
<reference evidence="44 45" key="1">
    <citation type="submission" date="2020-04" db="EMBL/GenBank/DDBJ databases">
        <authorList>
            <person name="Alioto T."/>
            <person name="Alioto T."/>
            <person name="Gomez Garrido J."/>
        </authorList>
    </citation>
    <scope>NUCLEOTIDE SEQUENCE [LARGE SCALE GENOMIC DNA]</scope>
</reference>
<dbReference type="FunFam" id="3.40.50.1110:FF:000005">
    <property type="entry name" value="Phospholipase B1"/>
    <property type="match status" value="1"/>
</dbReference>
<comment type="catalytic activity">
    <reaction evidence="25">
        <text>2,3-di-(9Z)-octadecenoyl-sn-glycerol + H2O = 3-(9Z-octadecenoyl)-sn-glycerol + (9Z)-octadecenoate + H(+)</text>
        <dbReference type="Rhea" id="RHEA:42604"/>
        <dbReference type="ChEBI" id="CHEBI:15377"/>
        <dbReference type="ChEBI" id="CHEBI:15378"/>
        <dbReference type="ChEBI" id="CHEBI:30823"/>
        <dbReference type="ChEBI" id="CHEBI:75824"/>
        <dbReference type="ChEBI" id="CHEBI:75938"/>
    </reaction>
    <physiologicalReaction direction="left-to-right" evidence="25">
        <dbReference type="Rhea" id="RHEA:42605"/>
    </physiologicalReaction>
</comment>
<evidence type="ECO:0000256" key="8">
    <source>
        <dbReference type="ARBA" id="ARBA00022801"/>
    </source>
</evidence>
<sequence length="430" mass="48267">MIWPVFLTLLISGVKYQAVGQLAELMDLMKIPDSVMEQVDVWTRPVANEAAFRPVVSRHANCQKHMSSVIEFPCKRTFDRVPPRSPQPPTSVHRLRPGDIDVVAAIGDSLVAGDAALDDSPFSVFIQYRGVSWCAGGQSDWRKYLTVPNILKQFNPNVTGFSTGEGSYQSKNARFNMAMPAALDDDALTQAQILVSRIRADPSIDFHKSWKLVTIFIGHNDLCSTACFNPEKHTALQHKKQLQKALDFLRKNLPRTYVSLVTIGDVTYSMKVQRSMICKLMHPFLCACLHRGRSANPVKWVGNLAREYAQAEIDLVLSGRYDNDPEFAVELMPFTSFTHQLGFMSTPADMKSVWMTDKTLIGPDCFHMSQAGAAMMANMYWNNLLEPSSLRSSSPPKAIFDRFLCPTEKNPYLFTKENSVTFRAKASQII</sequence>
<name>A0A8S1C063_9INSE</name>
<evidence type="ECO:0000256" key="36">
    <source>
        <dbReference type="ARBA" id="ARBA00048699"/>
    </source>
</evidence>
<evidence type="ECO:0000256" key="4">
    <source>
        <dbReference type="ARBA" id="ARBA00022475"/>
    </source>
</evidence>
<keyword evidence="45" id="KW-1185">Reference proteome</keyword>
<keyword evidence="7" id="KW-0677">Repeat</keyword>
<evidence type="ECO:0000256" key="43">
    <source>
        <dbReference type="SAM" id="SignalP"/>
    </source>
</evidence>
<comment type="catalytic activity">
    <reaction evidence="32">
        <text>1,2,3-tri-(9Z-octadecenoyl)-glycerol + H2O = di-(9Z)-octadecenoylglycerol + (9Z)-octadecenoate + H(+)</text>
        <dbReference type="Rhea" id="RHEA:38575"/>
        <dbReference type="ChEBI" id="CHEBI:15377"/>
        <dbReference type="ChEBI" id="CHEBI:15378"/>
        <dbReference type="ChEBI" id="CHEBI:30823"/>
        <dbReference type="ChEBI" id="CHEBI:53753"/>
        <dbReference type="ChEBI" id="CHEBI:75945"/>
    </reaction>
    <physiologicalReaction direction="left-to-right" evidence="32">
        <dbReference type="Rhea" id="RHEA:38576"/>
    </physiologicalReaction>
</comment>
<comment type="subcellular location">
    <subcellularLocation>
        <location evidence="1">Apical cell membrane</location>
        <topology evidence="1">Single-pass type I membrane protein</topology>
    </subcellularLocation>
</comment>
<comment type="catalytic activity">
    <reaction evidence="39">
        <text>1-hexadecanoyl-2-(9Z)-octadecenoyl-3-octadecanoyl-sn-glycerol + H2O = 1-hexadecanoyl-3-octadecanoyl-sn-glycerol + (9Z)-octadecenoate + H(+)</text>
        <dbReference type="Rhea" id="RHEA:41103"/>
        <dbReference type="ChEBI" id="CHEBI:15377"/>
        <dbReference type="ChEBI" id="CHEBI:15378"/>
        <dbReference type="ChEBI" id="CHEBI:30823"/>
        <dbReference type="ChEBI" id="CHEBI:77623"/>
        <dbReference type="ChEBI" id="CHEBI:77624"/>
    </reaction>
    <physiologicalReaction direction="left-to-right" evidence="39">
        <dbReference type="Rhea" id="RHEA:41104"/>
    </physiologicalReaction>
</comment>
<comment type="catalytic activity">
    <reaction evidence="38">
        <text>1-O-hexadecyl-2-(9Z)-octadecenoyl-sn-glycero-3-phosphocholine + H2O = 1-O-hexadecyl-sn-glycero-3-phosphocholine + (9Z)-octadecenoate + H(+)</text>
        <dbReference type="Rhea" id="RHEA:40915"/>
        <dbReference type="ChEBI" id="CHEBI:15377"/>
        <dbReference type="ChEBI" id="CHEBI:15378"/>
        <dbReference type="ChEBI" id="CHEBI:30823"/>
        <dbReference type="ChEBI" id="CHEBI:34112"/>
        <dbReference type="ChEBI" id="CHEBI:64496"/>
    </reaction>
    <physiologicalReaction direction="left-to-right" evidence="38">
        <dbReference type="Rhea" id="RHEA:40916"/>
    </physiologicalReaction>
</comment>
<dbReference type="PANTHER" id="PTHR21325:SF31">
    <property type="entry name" value="GH22081P-RELATED"/>
    <property type="match status" value="1"/>
</dbReference>
<dbReference type="SUPFAM" id="SSF52266">
    <property type="entry name" value="SGNH hydrolase"/>
    <property type="match status" value="1"/>
</dbReference>
<evidence type="ECO:0000256" key="15">
    <source>
        <dbReference type="ARBA" id="ARBA00023422"/>
    </source>
</evidence>
<evidence type="ECO:0000256" key="7">
    <source>
        <dbReference type="ARBA" id="ARBA00022737"/>
    </source>
</evidence>
<dbReference type="GO" id="GO:0006644">
    <property type="term" value="P:phospholipid metabolic process"/>
    <property type="evidence" value="ECO:0007669"/>
    <property type="project" value="TreeGrafter"/>
</dbReference>